<name>A0ABY3UPN8_MYCLN</name>
<evidence type="ECO:0000256" key="3">
    <source>
        <dbReference type="ARBA" id="ARBA00022832"/>
    </source>
</evidence>
<dbReference type="Gene3D" id="1.10.12.10">
    <property type="entry name" value="Lyase 2-enoyl-coa Hydratase, Chain A, domain 2"/>
    <property type="match status" value="1"/>
</dbReference>
<evidence type="ECO:0000256" key="5">
    <source>
        <dbReference type="ARBA" id="ARBA00023239"/>
    </source>
</evidence>
<dbReference type="InterPro" id="IPR029045">
    <property type="entry name" value="ClpP/crotonase-like_dom_sf"/>
</dbReference>
<comment type="function">
    <text evidence="1">Could possibly oxidize fatty acids using specific components.</text>
</comment>
<comment type="similarity">
    <text evidence="2 8">Belongs to the enoyl-CoA hydratase/isomerase family.</text>
</comment>
<evidence type="ECO:0000256" key="8">
    <source>
        <dbReference type="RuleBase" id="RU003707"/>
    </source>
</evidence>
<dbReference type="PANTHER" id="PTHR11941:SF54">
    <property type="entry name" value="ENOYL-COA HYDRATASE, MITOCHONDRIAL"/>
    <property type="match status" value="1"/>
</dbReference>
<proteinExistence type="inferred from homology"/>
<accession>A0ABY3UPN8</accession>
<keyword evidence="10" id="KW-1185">Reference proteome</keyword>
<protein>
    <submittedName>
        <fullName evidence="9">Enoyl-CoA hydratase-related protein</fullName>
    </submittedName>
</protein>
<dbReference type="PROSITE" id="PS00166">
    <property type="entry name" value="ENOYL_COA_HYDRATASE"/>
    <property type="match status" value="1"/>
</dbReference>
<dbReference type="PANTHER" id="PTHR11941">
    <property type="entry name" value="ENOYL-COA HYDRATASE-RELATED"/>
    <property type="match status" value="1"/>
</dbReference>
<dbReference type="Pfam" id="PF00378">
    <property type="entry name" value="ECH_1"/>
    <property type="match status" value="1"/>
</dbReference>
<evidence type="ECO:0000256" key="2">
    <source>
        <dbReference type="ARBA" id="ARBA00005254"/>
    </source>
</evidence>
<evidence type="ECO:0000256" key="4">
    <source>
        <dbReference type="ARBA" id="ARBA00023098"/>
    </source>
</evidence>
<keyword evidence="4" id="KW-0443">Lipid metabolism</keyword>
<keyword evidence="3" id="KW-0276">Fatty acid metabolism</keyword>
<evidence type="ECO:0000313" key="10">
    <source>
        <dbReference type="Proteomes" id="UP001055171"/>
    </source>
</evidence>
<evidence type="ECO:0000256" key="7">
    <source>
        <dbReference type="ARBA" id="ARBA00023717"/>
    </source>
</evidence>
<dbReference type="SUPFAM" id="SSF52096">
    <property type="entry name" value="ClpP/crotonase"/>
    <property type="match status" value="1"/>
</dbReference>
<organism evidence="9 10">
    <name type="scientific">Mycobacterium lentiflavum</name>
    <dbReference type="NCBI Taxonomy" id="141349"/>
    <lineage>
        <taxon>Bacteria</taxon>
        <taxon>Bacillati</taxon>
        <taxon>Actinomycetota</taxon>
        <taxon>Actinomycetes</taxon>
        <taxon>Mycobacteriales</taxon>
        <taxon>Mycobacteriaceae</taxon>
        <taxon>Mycobacterium</taxon>
        <taxon>Mycobacterium simiae complex</taxon>
    </lineage>
</organism>
<dbReference type="Gene3D" id="3.90.226.10">
    <property type="entry name" value="2-enoyl-CoA Hydratase, Chain A, domain 1"/>
    <property type="match status" value="1"/>
</dbReference>
<evidence type="ECO:0000313" key="9">
    <source>
        <dbReference type="EMBL" id="ULP41543.1"/>
    </source>
</evidence>
<dbReference type="Proteomes" id="UP001055171">
    <property type="component" value="Chromosome"/>
</dbReference>
<dbReference type="RefSeq" id="WP_239720978.1">
    <property type="nucleotide sequence ID" value="NZ_CP092423.2"/>
</dbReference>
<dbReference type="InterPro" id="IPR001753">
    <property type="entry name" value="Enoyl-CoA_hydra/iso"/>
</dbReference>
<dbReference type="InterPro" id="IPR014748">
    <property type="entry name" value="Enoyl-CoA_hydra_C"/>
</dbReference>
<sequence length="257" mass="27294">MYENLIVKDCDGVAVVMMNRPDVRNAINSKMQAELHSVVTLAGEDDRVRAVVFTGAGDRAFAAGADIESLRDYTSETAIQSRMQRLFDDIEALNKPTIAAINGHALGGGCELAMACDIRIASQTARFGLPETNLAILPGAGGTQRLARLIGPGRALDMILTGRIMSAGEALETGLVSRVVPNADLLVAAKETAATIMAKGPLAIRLAKLVVRAGVDVDSRSGLMMERLAQALLYNSDDKREGVEAFLAKRPPSFTGK</sequence>
<dbReference type="CDD" id="cd06558">
    <property type="entry name" value="crotonase-like"/>
    <property type="match status" value="1"/>
</dbReference>
<comment type="catalytic activity">
    <reaction evidence="6">
        <text>a (3S)-3-hydroxyacyl-CoA = a (2E)-enoyl-CoA + H2O</text>
        <dbReference type="Rhea" id="RHEA:16105"/>
        <dbReference type="ChEBI" id="CHEBI:15377"/>
        <dbReference type="ChEBI" id="CHEBI:57318"/>
        <dbReference type="ChEBI" id="CHEBI:58856"/>
        <dbReference type="EC" id="4.2.1.17"/>
    </reaction>
</comment>
<keyword evidence="5" id="KW-0456">Lyase</keyword>
<comment type="catalytic activity">
    <reaction evidence="7">
        <text>a 4-saturated-(3S)-3-hydroxyacyl-CoA = a (3E)-enoyl-CoA + H2O</text>
        <dbReference type="Rhea" id="RHEA:20724"/>
        <dbReference type="ChEBI" id="CHEBI:15377"/>
        <dbReference type="ChEBI" id="CHEBI:58521"/>
        <dbReference type="ChEBI" id="CHEBI:137480"/>
        <dbReference type="EC" id="4.2.1.17"/>
    </reaction>
</comment>
<evidence type="ECO:0000256" key="1">
    <source>
        <dbReference type="ARBA" id="ARBA00002994"/>
    </source>
</evidence>
<dbReference type="InterPro" id="IPR018376">
    <property type="entry name" value="Enoyl-CoA_hyd/isom_CS"/>
</dbReference>
<evidence type="ECO:0000256" key="6">
    <source>
        <dbReference type="ARBA" id="ARBA00023709"/>
    </source>
</evidence>
<gene>
    <name evidence="9" type="ORF">MJO58_22225</name>
</gene>
<dbReference type="EMBL" id="CP092423">
    <property type="protein sequence ID" value="ULP41543.1"/>
    <property type="molecule type" value="Genomic_DNA"/>
</dbReference>
<reference evidence="9" key="1">
    <citation type="submission" date="2022-08" db="EMBL/GenBank/DDBJ databases">
        <title>Complete genome sequence of 14 non-tuberculosis mycobacteria type-strains.</title>
        <authorList>
            <person name="Igarashi Y."/>
            <person name="Osugi A."/>
            <person name="Mitarai S."/>
        </authorList>
    </citation>
    <scope>NUCLEOTIDE SEQUENCE</scope>
    <source>
        <strain evidence="9">ATCC 51985</strain>
    </source>
</reference>